<proteinExistence type="inferred from homology"/>
<evidence type="ECO:0000256" key="1">
    <source>
        <dbReference type="ARBA" id="ARBA00006432"/>
    </source>
</evidence>
<accession>A0ABX7BBD0</accession>
<dbReference type="InterPro" id="IPR025110">
    <property type="entry name" value="AMP-bd_C"/>
</dbReference>
<dbReference type="SUPFAM" id="SSF56801">
    <property type="entry name" value="Acetyl-CoA synthetase-like"/>
    <property type="match status" value="1"/>
</dbReference>
<dbReference type="Pfam" id="PF13193">
    <property type="entry name" value="AMP-binding_C"/>
    <property type="match status" value="1"/>
</dbReference>
<dbReference type="RefSeq" id="WP_201079874.1">
    <property type="nucleotide sequence ID" value="NZ_CP067420.1"/>
</dbReference>
<dbReference type="PANTHER" id="PTHR43201:SF5">
    <property type="entry name" value="MEDIUM-CHAIN ACYL-COA LIGASE ACSF2, MITOCHONDRIAL"/>
    <property type="match status" value="1"/>
</dbReference>
<dbReference type="InterPro" id="IPR000873">
    <property type="entry name" value="AMP-dep_synth/lig_dom"/>
</dbReference>
<protein>
    <submittedName>
        <fullName evidence="5">AMP-binding protein</fullName>
    </submittedName>
</protein>
<feature type="domain" description="AMP-dependent synthetase/ligase" evidence="3">
    <location>
        <begin position="97"/>
        <end position="296"/>
    </location>
</feature>
<name>A0ABX7BBD0_9PROT</name>
<comment type="similarity">
    <text evidence="1">Belongs to the ATP-dependent AMP-binding enzyme family.</text>
</comment>
<sequence length="417" mass="45284">MIRIDDTVYSRTEIEGRAARIAEQAGLSSHPGVRFAACFGETIDWLALFFAVRAAGGSLLPLHPSTPPAAARRMAREGGCRFLFLDDVVPEEVAPEAAPGETGRLVQMSSGTTGAPKYISRSWTDIDREVESYVGHFREPEGMTPVIACPTTHSYGLICGLLVGLRRGAEPLILNTGNPKYILRKLAEVERPLLYSSPVILQALAKLLPEGEKIHAAMTSGTLLPDPWFVQIRAKTRHMYQQYGCSEAGCIAVNPDMTASGDMGLPLPHHRLRTGAGPDAPEEIVVEGPEGEIRTRDLGYRRPDGMLVFVSRLDDTINVSGLNVYPKDVEDVVMALPGVTDAVAFRKADPFAGERVGLAFSATEPVPHQSIRAWCREHLAAHQQPTEIFQADALPRMANGKISRRQVAESYAAGAGR</sequence>
<dbReference type="InterPro" id="IPR020845">
    <property type="entry name" value="AMP-binding_CS"/>
</dbReference>
<dbReference type="Gene3D" id="3.40.50.12780">
    <property type="entry name" value="N-terminal domain of ligase-like"/>
    <property type="match status" value="1"/>
</dbReference>
<organism evidence="5 6">
    <name type="scientific">Skermanella cutis</name>
    <dbReference type="NCBI Taxonomy" id="2775420"/>
    <lineage>
        <taxon>Bacteria</taxon>
        <taxon>Pseudomonadati</taxon>
        <taxon>Pseudomonadota</taxon>
        <taxon>Alphaproteobacteria</taxon>
        <taxon>Rhodospirillales</taxon>
        <taxon>Azospirillaceae</taxon>
        <taxon>Skermanella</taxon>
    </lineage>
</organism>
<keyword evidence="2" id="KW-0436">Ligase</keyword>
<dbReference type="PROSITE" id="PS00455">
    <property type="entry name" value="AMP_BINDING"/>
    <property type="match status" value="1"/>
</dbReference>
<evidence type="ECO:0000256" key="2">
    <source>
        <dbReference type="ARBA" id="ARBA00022598"/>
    </source>
</evidence>
<evidence type="ECO:0000259" key="3">
    <source>
        <dbReference type="Pfam" id="PF00501"/>
    </source>
</evidence>
<dbReference type="EMBL" id="CP067420">
    <property type="protein sequence ID" value="QQP91693.1"/>
    <property type="molecule type" value="Genomic_DNA"/>
</dbReference>
<feature type="domain" description="AMP-binding enzyme C-terminal" evidence="4">
    <location>
        <begin position="329"/>
        <end position="401"/>
    </location>
</feature>
<dbReference type="PANTHER" id="PTHR43201">
    <property type="entry name" value="ACYL-COA SYNTHETASE"/>
    <property type="match status" value="1"/>
</dbReference>
<evidence type="ECO:0000313" key="5">
    <source>
        <dbReference type="EMBL" id="QQP91693.1"/>
    </source>
</evidence>
<keyword evidence="6" id="KW-1185">Reference proteome</keyword>
<dbReference type="Gene3D" id="3.30.300.30">
    <property type="match status" value="1"/>
</dbReference>
<dbReference type="Proteomes" id="UP000595197">
    <property type="component" value="Chromosome"/>
</dbReference>
<dbReference type="NCBIfam" id="NF006167">
    <property type="entry name" value="PRK08308.1"/>
    <property type="match status" value="1"/>
</dbReference>
<dbReference type="InterPro" id="IPR042099">
    <property type="entry name" value="ANL_N_sf"/>
</dbReference>
<gene>
    <name evidence="5" type="ORF">IGS68_11030</name>
</gene>
<dbReference type="InterPro" id="IPR045851">
    <property type="entry name" value="AMP-bd_C_sf"/>
</dbReference>
<reference evidence="5" key="1">
    <citation type="submission" date="2021-02" db="EMBL/GenBank/DDBJ databases">
        <title>Skermanella TT6 skin isolate.</title>
        <authorList>
            <person name="Lee K."/>
            <person name="Ganzorig M."/>
        </authorList>
    </citation>
    <scope>NUCLEOTIDE SEQUENCE</scope>
    <source>
        <strain evidence="5">TT6</strain>
    </source>
</reference>
<dbReference type="Pfam" id="PF00501">
    <property type="entry name" value="AMP-binding"/>
    <property type="match status" value="1"/>
</dbReference>
<evidence type="ECO:0000313" key="6">
    <source>
        <dbReference type="Proteomes" id="UP000595197"/>
    </source>
</evidence>
<evidence type="ECO:0000259" key="4">
    <source>
        <dbReference type="Pfam" id="PF13193"/>
    </source>
</evidence>